<reference evidence="5" key="1">
    <citation type="submission" date="2009-07" db="EMBL/GenBank/DDBJ databases">
        <title>Complete sequence of Methylotenera mobilis JLW8.</title>
        <authorList>
            <consortium name="US DOE Joint Genome Institute"/>
            <person name="Lucas S."/>
            <person name="Copeland A."/>
            <person name="Lapidus A."/>
            <person name="Glavina del Rio T."/>
            <person name="Tice H."/>
            <person name="Bruce D."/>
            <person name="Goodwin L."/>
            <person name="Pitluck S."/>
            <person name="LaButti K.M."/>
            <person name="Clum A."/>
            <person name="Larimer F."/>
            <person name="Land M."/>
            <person name="Hauser L."/>
            <person name="Kyrpides N."/>
            <person name="Mikhailova N."/>
            <person name="Kayluzhnaya M."/>
            <person name="Chistoserdova L."/>
        </authorList>
    </citation>
    <scope>NUCLEOTIDE SEQUENCE [LARGE SCALE GENOMIC DNA]</scope>
    <source>
        <strain evidence="5">JLW8 / ATCC BAA-1282 / DSM 17540</strain>
    </source>
</reference>
<dbReference type="InterPro" id="IPR013424">
    <property type="entry name" value="Ice-binding_C"/>
</dbReference>
<dbReference type="InterPro" id="IPR008979">
    <property type="entry name" value="Galactose-bd-like_sf"/>
</dbReference>
<reference evidence="4 5" key="2">
    <citation type="journal article" date="2011" name="J. Bacteriol.">
        <title>Genomes of three methylotrophs from a single niche uncover genetic and metabolic divergence of Methylophilaceae.</title>
        <authorList>
            <person name="Lapidus A."/>
            <person name="Clum A."/>
            <person name="Labutti K."/>
            <person name="Kaluzhnaya M.G."/>
            <person name="Lim S."/>
            <person name="Beck D.A."/>
            <person name="Glavina Del Rio T."/>
            <person name="Nolan M."/>
            <person name="Mavromatis K."/>
            <person name="Huntemann M."/>
            <person name="Lucas S."/>
            <person name="Lidstrom M.E."/>
            <person name="Ivanova N."/>
            <person name="Chistoserdova L."/>
        </authorList>
    </citation>
    <scope>NUCLEOTIDE SEQUENCE [LARGE SCALE GENOMIC DNA]</scope>
    <source>
        <strain evidence="5">JLW8 / ATCC BAA-1282 / DSM 17540</strain>
    </source>
</reference>
<dbReference type="NCBIfam" id="NF038126">
    <property type="entry name" value="PEP_CTERM_FxDxF"/>
    <property type="match status" value="1"/>
</dbReference>
<dbReference type="Proteomes" id="UP000002742">
    <property type="component" value="Chromosome"/>
</dbReference>
<feature type="chain" id="PRO_5002973335" description="PEP-CTERM protein-sorting domain-containing protein" evidence="1">
    <location>
        <begin position="31"/>
        <end position="217"/>
    </location>
</feature>
<dbReference type="eggNOG" id="COG2931">
    <property type="taxonomic scope" value="Bacteria"/>
</dbReference>
<feature type="domain" description="Ice-binding protein C-terminal" evidence="3">
    <location>
        <begin position="190"/>
        <end position="214"/>
    </location>
</feature>
<dbReference type="SUPFAM" id="SSF49785">
    <property type="entry name" value="Galactose-binding domain-like"/>
    <property type="match status" value="1"/>
</dbReference>
<dbReference type="STRING" id="583345.Mmol_1803"/>
<keyword evidence="1" id="KW-0732">Signal</keyword>
<dbReference type="InterPro" id="IPR006946">
    <property type="entry name" value="DGR2-like_dom"/>
</dbReference>
<dbReference type="KEGG" id="mmb:Mmol_1803"/>
<dbReference type="Pfam" id="PF07589">
    <property type="entry name" value="PEP-CTERM"/>
    <property type="match status" value="1"/>
</dbReference>
<evidence type="ECO:0000256" key="1">
    <source>
        <dbReference type="SAM" id="SignalP"/>
    </source>
</evidence>
<feature type="domain" description="DUF642" evidence="2">
    <location>
        <begin position="35"/>
        <end position="188"/>
    </location>
</feature>
<evidence type="ECO:0000259" key="2">
    <source>
        <dbReference type="Pfam" id="PF04862"/>
    </source>
</evidence>
<keyword evidence="5" id="KW-1185">Reference proteome</keyword>
<proteinExistence type="predicted"/>
<gene>
    <name evidence="4" type="ordered locus">Mmol_1803</name>
</gene>
<dbReference type="EMBL" id="CP001672">
    <property type="protein sequence ID" value="ACT48707.1"/>
    <property type="molecule type" value="Genomic_DNA"/>
</dbReference>
<dbReference type="Pfam" id="PF04862">
    <property type="entry name" value="DUF642"/>
    <property type="match status" value="1"/>
</dbReference>
<evidence type="ECO:0000313" key="4">
    <source>
        <dbReference type="EMBL" id="ACT48707.1"/>
    </source>
</evidence>
<evidence type="ECO:0008006" key="6">
    <source>
        <dbReference type="Google" id="ProtNLM"/>
    </source>
</evidence>
<organism evidence="4 5">
    <name type="scientific">Methylotenera mobilis (strain JLW8 / ATCC BAA-1282 / DSM 17540)</name>
    <dbReference type="NCBI Taxonomy" id="583345"/>
    <lineage>
        <taxon>Bacteria</taxon>
        <taxon>Pseudomonadati</taxon>
        <taxon>Pseudomonadota</taxon>
        <taxon>Betaproteobacteria</taxon>
        <taxon>Nitrosomonadales</taxon>
        <taxon>Methylophilaceae</taxon>
        <taxon>Methylotenera</taxon>
    </lineage>
</organism>
<evidence type="ECO:0000259" key="3">
    <source>
        <dbReference type="Pfam" id="PF07589"/>
    </source>
</evidence>
<dbReference type="Gene3D" id="2.60.120.260">
    <property type="entry name" value="Galactose-binding domain-like"/>
    <property type="match status" value="1"/>
</dbReference>
<evidence type="ECO:0000313" key="5">
    <source>
        <dbReference type="Proteomes" id="UP000002742"/>
    </source>
</evidence>
<protein>
    <recommendedName>
        <fullName evidence="6">PEP-CTERM protein-sorting domain-containing protein</fullName>
    </recommendedName>
</protein>
<sequence>MIYFTGVKNMKTTTLLAAMFASTVAFSAQATTTNLVVNGSFEDITPHSPLTNSWDILSSLPGWSVANNGVEIRNNVAGVALDGNYYVELDTTRNSSIWQYLNTTAGQTYSLNFAYSPREGVGTGSNGIRLNVGNIVGGVATGNGAANTGNVWENYSYTFTAVSSNTKLMFTAVGQSDSYGGSLDNVSVSAVPEANTYAMMLVGIGLIGFVARRRRAL</sequence>
<dbReference type="AlphaFoldDB" id="C6WXQ8"/>
<dbReference type="HOGENOM" id="CLU_1359005_0_0_4"/>
<accession>C6WXQ8</accession>
<name>C6WXQ8_METML</name>
<feature type="signal peptide" evidence="1">
    <location>
        <begin position="1"/>
        <end position="30"/>
    </location>
</feature>
<dbReference type="OrthoDB" id="8537210at2"/>